<organism evidence="3">
    <name type="scientific">Hexamita inflata</name>
    <dbReference type="NCBI Taxonomy" id="28002"/>
    <lineage>
        <taxon>Eukaryota</taxon>
        <taxon>Metamonada</taxon>
        <taxon>Diplomonadida</taxon>
        <taxon>Hexamitidae</taxon>
        <taxon>Hexamitinae</taxon>
        <taxon>Hexamita</taxon>
    </lineage>
</organism>
<reference evidence="3" key="1">
    <citation type="submission" date="2023-06" db="EMBL/GenBank/DDBJ databases">
        <authorList>
            <person name="Kurt Z."/>
        </authorList>
    </citation>
    <scope>NUCLEOTIDE SEQUENCE</scope>
</reference>
<dbReference type="SUPFAM" id="SSF46689">
    <property type="entry name" value="Homeodomain-like"/>
    <property type="match status" value="1"/>
</dbReference>
<sequence length="213" mass="25363">MKVTRTEWTQEQIDKLIEYTKQYRENSQEINWDIVSGQMQMSRSQCKSYYQIVLKKQLNLEQRKNHMWSKDEVMGLWAAMQNNNENLELVQKQYFPAFTMKQLRGQYASMAKRHVQYKSDFSSVKQNPQFVSQIEHKNFITECYVIKNACIRKILIDEGYQGLQNAKLISESERKAFDQFWGNIDPEKLAPVFKAEQQRRKISEKEVDAVKTI</sequence>
<protein>
    <submittedName>
        <fullName evidence="3">Myb-like DNA-binding domain-containing protein</fullName>
    </submittedName>
    <submittedName>
        <fullName evidence="4">Myb-like_DNA-binding domain-containing protein</fullName>
    </submittedName>
</protein>
<dbReference type="SMART" id="SM00717">
    <property type="entry name" value="SANT"/>
    <property type="match status" value="1"/>
</dbReference>
<evidence type="ECO:0000259" key="1">
    <source>
        <dbReference type="PROSITE" id="PS50090"/>
    </source>
</evidence>
<dbReference type="EMBL" id="CAXDID020000847">
    <property type="protein sequence ID" value="CAL6115000.1"/>
    <property type="molecule type" value="Genomic_DNA"/>
</dbReference>
<name>A0AA86PC97_9EUKA</name>
<dbReference type="Proteomes" id="UP001642409">
    <property type="component" value="Unassembled WGS sequence"/>
</dbReference>
<evidence type="ECO:0000313" key="3">
    <source>
        <dbReference type="EMBL" id="CAI9933469.1"/>
    </source>
</evidence>
<comment type="caution">
    <text evidence="3">The sequence shown here is derived from an EMBL/GenBank/DDBJ whole genome shotgun (WGS) entry which is preliminary data.</text>
</comment>
<dbReference type="InterPro" id="IPR017930">
    <property type="entry name" value="Myb_dom"/>
</dbReference>
<proteinExistence type="predicted"/>
<dbReference type="Pfam" id="PF13921">
    <property type="entry name" value="Myb_DNA-bind_6"/>
    <property type="match status" value="1"/>
</dbReference>
<feature type="domain" description="HTH myb-type" evidence="2">
    <location>
        <begin position="1"/>
        <end position="58"/>
    </location>
</feature>
<evidence type="ECO:0000313" key="5">
    <source>
        <dbReference type="Proteomes" id="UP001642409"/>
    </source>
</evidence>
<reference evidence="4 5" key="2">
    <citation type="submission" date="2024-07" db="EMBL/GenBank/DDBJ databases">
        <authorList>
            <person name="Akdeniz Z."/>
        </authorList>
    </citation>
    <scope>NUCLEOTIDE SEQUENCE [LARGE SCALE GENOMIC DNA]</scope>
</reference>
<dbReference type="AlphaFoldDB" id="A0AA86PC97"/>
<dbReference type="CDD" id="cd00167">
    <property type="entry name" value="SANT"/>
    <property type="match status" value="1"/>
</dbReference>
<accession>A0AA86PC97</accession>
<evidence type="ECO:0000259" key="2">
    <source>
        <dbReference type="PROSITE" id="PS51294"/>
    </source>
</evidence>
<evidence type="ECO:0000313" key="4">
    <source>
        <dbReference type="EMBL" id="CAL6115000.1"/>
    </source>
</evidence>
<feature type="domain" description="Myb-like" evidence="1">
    <location>
        <begin position="1"/>
        <end position="54"/>
    </location>
</feature>
<dbReference type="EMBL" id="CATOUU010000534">
    <property type="protein sequence ID" value="CAI9933469.1"/>
    <property type="molecule type" value="Genomic_DNA"/>
</dbReference>
<gene>
    <name evidence="3" type="ORF">HINF_LOCUS21114</name>
    <name evidence="4" type="ORF">HINF_LOCUS78430</name>
</gene>
<dbReference type="InterPro" id="IPR009057">
    <property type="entry name" value="Homeodomain-like_sf"/>
</dbReference>
<keyword evidence="3" id="KW-0238">DNA-binding</keyword>
<dbReference type="PROSITE" id="PS50090">
    <property type="entry name" value="MYB_LIKE"/>
    <property type="match status" value="1"/>
</dbReference>
<dbReference type="InterPro" id="IPR001005">
    <property type="entry name" value="SANT/Myb"/>
</dbReference>
<dbReference type="Gene3D" id="1.10.10.60">
    <property type="entry name" value="Homeodomain-like"/>
    <property type="match status" value="1"/>
</dbReference>
<dbReference type="GO" id="GO:0003677">
    <property type="term" value="F:DNA binding"/>
    <property type="evidence" value="ECO:0007669"/>
    <property type="project" value="UniProtKB-KW"/>
</dbReference>
<keyword evidence="5" id="KW-1185">Reference proteome</keyword>
<dbReference type="PROSITE" id="PS51294">
    <property type="entry name" value="HTH_MYB"/>
    <property type="match status" value="1"/>
</dbReference>